<reference evidence="33 34" key="1">
    <citation type="submission" date="2019-08" db="EMBL/GenBank/DDBJ databases">
        <title>A chromosome-level genome assembly, high-density linkage maps, and genome scans reveal the genomic architecture of hybrid incompatibilities underlying speciation via character displacement in darters (Percidae: Etheostominae).</title>
        <authorList>
            <person name="Moran R.L."/>
            <person name="Catchen J.M."/>
            <person name="Fuller R.C."/>
        </authorList>
    </citation>
    <scope>NUCLEOTIDE SEQUENCE [LARGE SCALE GENOMIC DNA]</scope>
    <source>
        <strain evidence="33">EspeVRDwgs_2016</strain>
        <tissue evidence="33">Muscle</tissue>
    </source>
</reference>
<dbReference type="GO" id="GO:0046872">
    <property type="term" value="F:metal ion binding"/>
    <property type="evidence" value="ECO:0007669"/>
    <property type="project" value="UniProtKB-KW"/>
</dbReference>
<evidence type="ECO:0000256" key="16">
    <source>
        <dbReference type="ARBA" id="ARBA00023136"/>
    </source>
</evidence>
<evidence type="ECO:0000259" key="32">
    <source>
        <dbReference type="PROSITE" id="PS50835"/>
    </source>
</evidence>
<evidence type="ECO:0000256" key="19">
    <source>
        <dbReference type="ARBA" id="ARBA00023170"/>
    </source>
</evidence>
<keyword evidence="15" id="KW-1133">Transmembrane helix</keyword>
<feature type="binding site" evidence="25">
    <location>
        <begin position="469"/>
        <end position="476"/>
    </location>
    <ligand>
        <name>ATP</name>
        <dbReference type="ChEBI" id="CHEBI:30616"/>
    </ligand>
</feature>
<evidence type="ECO:0000256" key="24">
    <source>
        <dbReference type="PIRSR" id="PIRSR000615-1"/>
    </source>
</evidence>
<evidence type="ECO:0000256" key="17">
    <source>
        <dbReference type="ARBA" id="ARBA00023137"/>
    </source>
</evidence>
<dbReference type="Proteomes" id="UP000327493">
    <property type="component" value="Chromosome 9"/>
</dbReference>
<keyword evidence="12 25" id="KW-0067">ATP-binding</keyword>
<evidence type="ECO:0000256" key="9">
    <source>
        <dbReference type="ARBA" id="ARBA00022737"/>
    </source>
</evidence>
<dbReference type="GO" id="GO:0043235">
    <property type="term" value="C:receptor complex"/>
    <property type="evidence" value="ECO:0007669"/>
    <property type="project" value="TreeGrafter"/>
</dbReference>
<keyword evidence="34" id="KW-1185">Reference proteome</keyword>
<dbReference type="Pfam" id="PF13927">
    <property type="entry name" value="Ig_3"/>
    <property type="match status" value="1"/>
</dbReference>
<dbReference type="InterPro" id="IPR036179">
    <property type="entry name" value="Ig-like_dom_sf"/>
</dbReference>
<dbReference type="SMART" id="SM00219">
    <property type="entry name" value="TyrKc"/>
    <property type="match status" value="1"/>
</dbReference>
<dbReference type="InterPro" id="IPR017441">
    <property type="entry name" value="Protein_kinase_ATP_BS"/>
</dbReference>
<dbReference type="FunFam" id="1.10.510.10:FF:000177">
    <property type="entry name" value="Mast/stem cell growth factor receptor"/>
    <property type="match status" value="1"/>
</dbReference>
<evidence type="ECO:0000259" key="31">
    <source>
        <dbReference type="PROSITE" id="PS50011"/>
    </source>
</evidence>
<dbReference type="Pfam" id="PF07714">
    <property type="entry name" value="PK_Tyr_Ser-Thr"/>
    <property type="match status" value="1"/>
</dbReference>
<dbReference type="Gene3D" id="1.10.510.10">
    <property type="entry name" value="Transferase(Phosphotransferase) domain 1"/>
    <property type="match status" value="1"/>
</dbReference>
<dbReference type="InterPro" id="IPR050122">
    <property type="entry name" value="RTK"/>
</dbReference>
<feature type="binding site" evidence="25">
    <location>
        <position position="628"/>
    </location>
    <ligand>
        <name>ATP</name>
        <dbReference type="ChEBI" id="CHEBI:30616"/>
    </ligand>
</feature>
<dbReference type="GO" id="GO:0046427">
    <property type="term" value="P:positive regulation of receptor signaling pathway via JAK-STAT"/>
    <property type="evidence" value="ECO:0007669"/>
    <property type="project" value="TreeGrafter"/>
</dbReference>
<keyword evidence="7 26" id="KW-0479">Metal-binding</keyword>
<dbReference type="InterPro" id="IPR027263">
    <property type="entry name" value="SCGF_receptor"/>
</dbReference>
<dbReference type="GO" id="GO:0030318">
    <property type="term" value="P:melanocyte differentiation"/>
    <property type="evidence" value="ECO:0007669"/>
    <property type="project" value="UniProtKB-ARBA"/>
</dbReference>
<keyword evidence="6 29" id="KW-0812">Transmembrane</keyword>
<keyword evidence="20" id="KW-0325">Glycoprotein</keyword>
<dbReference type="InterPro" id="IPR008266">
    <property type="entry name" value="Tyr_kinase_AS"/>
</dbReference>
<feature type="site" description="Important for interaction with phosphotyrosine-binding proteins" evidence="27">
    <location>
        <position position="768"/>
    </location>
</feature>
<keyword evidence="19 29" id="KW-0675">Receptor</keyword>
<keyword evidence="18" id="KW-1015">Disulfide bond</keyword>
<dbReference type="GO" id="GO:0038093">
    <property type="term" value="P:Fc receptor signaling pathway"/>
    <property type="evidence" value="ECO:0007669"/>
    <property type="project" value="InterPro"/>
</dbReference>
<dbReference type="GO" id="GO:0097324">
    <property type="term" value="P:melanocyte migration"/>
    <property type="evidence" value="ECO:0007669"/>
    <property type="project" value="UniProtKB-ARBA"/>
</dbReference>
<dbReference type="GO" id="GO:0005524">
    <property type="term" value="F:ATP binding"/>
    <property type="evidence" value="ECO:0007669"/>
    <property type="project" value="UniProtKB-UniRule"/>
</dbReference>
<dbReference type="AlphaFoldDB" id="A0A5J5D8T9"/>
<dbReference type="PIRSF" id="PIRSF500951">
    <property type="entry name" value="SCGF_recepter"/>
    <property type="match status" value="1"/>
</dbReference>
<evidence type="ECO:0000256" key="25">
    <source>
        <dbReference type="PIRSR" id="PIRSR000615-2"/>
    </source>
</evidence>
<sequence>MVFNILTRVGDNASISCLATDPSLDNLRLETCSGSDLAPGLHFTASLEQGILIHNTQKAYEGCYVCTGRLREEHVRSHDYYLTVRPVPVAPPVIEIATKRVILTRDESLALTCNTSNVNGEIALKWVTPPGSGAVWYPQQPAKVDGASRILTEDFTHVRSAMLHIAAVGHRDAGRYQCEAQNERGTSSRSVWLDVYEKGFINLTPTSNETIQVRSGESLPLNVDMEAYPKPRSFSWSFMGRELRNTSDHVITTHNHEYRYSSELRLVRLKMSESGVYTFQASNGDASVNHTFTIFVISKPEIVSHEGPVNGQVRCVAEGFPAPQITWYYCEKPYARCSQQVNATQEERNVITVTLFSPPFGKTEVESRVNVSRGRFSTLECVATVEGEQAYTLFSISERTVPHDLFTPLLIGSVSAAGILCLKPKYQIQWKVIEGIHGNNYVYIDPTQLPYDHQWEFPRNNLRFGKTLGSGAFGKVVEATAYGLSKADSVMTVAVKMLKTSAHSTEKEALMSELKVLSYLGNHMNIVNLLGACTVGGPTLVITDDSLNGYMTMRPSAAGKLPFSSSSEKRRSLRKGDSYVEADTESEMFDEDGLSLDTEDLLSFSHQVAKGMEFLAAKNCIHRDLAARNILLTQGRVAKICDFGLARDINTDSNYVVKGNARLPVKWMSPESIFECVYTFESDVWSYGILLWEIFSLGNSPYPGMPVDAKFYKLIKEGYRMDAPEFAPSEMYQIMRSCWDADPFNRPPFRKVVERIEQQLSDATKHIYLNFSSKLPATPRAREEPSSPSAPFHRLHSVSSNSGPTQPLLLQHEVFLEGTTLRAQRPVSQPCFSSLYPAVSSIRSGTFSTSQPVVCISPDHYNSPPPTGGGCCEEHQCISNSRSNWSKKKKKKEKAACVSVTMSSPYIFIEPDALVLLCKFDVLLKRVNRLSFYISQMLNGNGWKPLNGSAVPDLCVSSGANRSPVNKGWLQLLNPLRFLAVVETRTPVCTLDRAEDGCCCGLSAISGEIHGPQREQAEMVVMGFYNFISSLVSTKLTAVD</sequence>
<dbReference type="FunFam" id="3.30.200.20:FF:000025">
    <property type="entry name" value="Platelet-derived growth factor receptor alpha"/>
    <property type="match status" value="1"/>
</dbReference>
<dbReference type="Gene3D" id="2.60.40.10">
    <property type="entry name" value="Immunoglobulins"/>
    <property type="match status" value="4"/>
</dbReference>
<dbReference type="PROSITE" id="PS50011">
    <property type="entry name" value="PROTEIN_KINASE_DOM"/>
    <property type="match status" value="1"/>
</dbReference>
<evidence type="ECO:0000256" key="22">
    <source>
        <dbReference type="ARBA" id="ARBA00032147"/>
    </source>
</evidence>
<dbReference type="Pfam" id="PF25305">
    <property type="entry name" value="Ig_PDGFR_d4"/>
    <property type="match status" value="1"/>
</dbReference>
<evidence type="ECO:0000256" key="15">
    <source>
        <dbReference type="ARBA" id="ARBA00022989"/>
    </source>
</evidence>
<keyword evidence="5" id="KW-0808">Transferase</keyword>
<keyword evidence="11" id="KW-0418">Kinase</keyword>
<evidence type="ECO:0000256" key="18">
    <source>
        <dbReference type="ARBA" id="ARBA00023157"/>
    </source>
</evidence>
<feature type="domain" description="Ig-like" evidence="32">
    <location>
        <begin position="205"/>
        <end position="295"/>
    </location>
</feature>
<dbReference type="InterPro" id="IPR013783">
    <property type="entry name" value="Ig-like_fold"/>
</dbReference>
<evidence type="ECO:0000256" key="3">
    <source>
        <dbReference type="ARBA" id="ARBA00022475"/>
    </source>
</evidence>
<keyword evidence="10 25" id="KW-0547">Nucleotide-binding</keyword>
<evidence type="ECO:0000256" key="5">
    <source>
        <dbReference type="ARBA" id="ARBA00022679"/>
    </source>
</evidence>
<evidence type="ECO:0000256" key="13">
    <source>
        <dbReference type="ARBA" id="ARBA00022842"/>
    </source>
</evidence>
<keyword evidence="3" id="KW-1003">Cell membrane</keyword>
<dbReference type="InterPro" id="IPR007110">
    <property type="entry name" value="Ig-like_dom"/>
</dbReference>
<feature type="domain" description="Protein kinase" evidence="31">
    <location>
        <begin position="462"/>
        <end position="769"/>
    </location>
</feature>
<dbReference type="PANTHER" id="PTHR24416">
    <property type="entry name" value="TYROSINE-PROTEIN KINASE RECEPTOR"/>
    <property type="match status" value="1"/>
</dbReference>
<keyword evidence="21 29" id="KW-0393">Immunoglobulin domain</keyword>
<feature type="domain" description="Ig-like" evidence="32">
    <location>
        <begin position="91"/>
        <end position="194"/>
    </location>
</feature>
<dbReference type="EMBL" id="VOFY01000009">
    <property type="protein sequence ID" value="KAA8589804.1"/>
    <property type="molecule type" value="Genomic_DNA"/>
</dbReference>
<gene>
    <name evidence="33" type="ORF">FQN60_013169</name>
</gene>
<evidence type="ECO:0000256" key="29">
    <source>
        <dbReference type="RuleBase" id="RU000311"/>
    </source>
</evidence>
<keyword evidence="4" id="KW-0597">Phosphoprotein</keyword>
<dbReference type="GO" id="GO:0019955">
    <property type="term" value="F:cytokine binding"/>
    <property type="evidence" value="ECO:0007669"/>
    <property type="project" value="InterPro"/>
</dbReference>
<dbReference type="GO" id="GO:0019838">
    <property type="term" value="F:growth factor binding"/>
    <property type="evidence" value="ECO:0007669"/>
    <property type="project" value="TreeGrafter"/>
</dbReference>
<feature type="active site" description="Proton acceptor" evidence="24">
    <location>
        <position position="624"/>
    </location>
</feature>
<evidence type="ECO:0000256" key="11">
    <source>
        <dbReference type="ARBA" id="ARBA00022777"/>
    </source>
</evidence>
<evidence type="ECO:0000313" key="33">
    <source>
        <dbReference type="EMBL" id="KAA8589804.1"/>
    </source>
</evidence>
<dbReference type="InterPro" id="IPR003599">
    <property type="entry name" value="Ig_sub"/>
</dbReference>
<dbReference type="GO" id="GO:0004714">
    <property type="term" value="F:transmembrane receptor protein tyrosine kinase activity"/>
    <property type="evidence" value="ECO:0007669"/>
    <property type="project" value="UniProtKB-EC"/>
</dbReference>
<evidence type="ECO:0000256" key="6">
    <source>
        <dbReference type="ARBA" id="ARBA00022692"/>
    </source>
</evidence>
<evidence type="ECO:0000256" key="1">
    <source>
        <dbReference type="ARBA" id="ARBA00004251"/>
    </source>
</evidence>
<evidence type="ECO:0000256" key="20">
    <source>
        <dbReference type="ARBA" id="ARBA00023180"/>
    </source>
</evidence>
<comment type="similarity">
    <text evidence="29">Belongs to the protein kinase superfamily. Tyr protein kinase family. CSF-1/PDGF receptor subfamily.</text>
</comment>
<feature type="binding site" evidence="26">
    <location>
        <position position="629"/>
    </location>
    <ligand>
        <name>Mg(2+)</name>
        <dbReference type="ChEBI" id="CHEBI:18420"/>
    </ligand>
</feature>
<dbReference type="SMART" id="SM00409">
    <property type="entry name" value="IG"/>
    <property type="match status" value="3"/>
</dbReference>
<proteinExistence type="inferred from homology"/>
<evidence type="ECO:0000256" key="7">
    <source>
        <dbReference type="ARBA" id="ARBA00022723"/>
    </source>
</evidence>
<evidence type="ECO:0000256" key="10">
    <source>
        <dbReference type="ARBA" id="ARBA00022741"/>
    </source>
</evidence>
<evidence type="ECO:0000256" key="27">
    <source>
        <dbReference type="PIRSR" id="PIRSR000615-4"/>
    </source>
</evidence>
<dbReference type="PIRSF" id="PIRSF000615">
    <property type="entry name" value="TyrPK_CSF1-R"/>
    <property type="match status" value="1"/>
</dbReference>
<keyword evidence="8" id="KW-0732">Signal</keyword>
<dbReference type="EC" id="2.7.10.1" evidence="2"/>
<dbReference type="GO" id="GO:0030183">
    <property type="term" value="P:B cell differentiation"/>
    <property type="evidence" value="ECO:0007669"/>
    <property type="project" value="TreeGrafter"/>
</dbReference>
<keyword evidence="9" id="KW-0677">Repeat</keyword>
<evidence type="ECO:0000256" key="12">
    <source>
        <dbReference type="ARBA" id="ARBA00022840"/>
    </source>
</evidence>
<evidence type="ECO:0000256" key="23">
    <source>
        <dbReference type="ARBA" id="ARBA00051243"/>
    </source>
</evidence>
<dbReference type="GO" id="GO:0005886">
    <property type="term" value="C:plasma membrane"/>
    <property type="evidence" value="ECO:0007669"/>
    <property type="project" value="UniProtKB-SubCell"/>
</dbReference>
<comment type="caution">
    <text evidence="33">The sequence shown here is derived from an EMBL/GenBank/DDBJ whole genome shotgun (WGS) entry which is preliminary data.</text>
</comment>
<dbReference type="GO" id="GO:0038109">
    <property type="term" value="P:Kit signaling pathway"/>
    <property type="evidence" value="ECO:0007669"/>
    <property type="project" value="InterPro"/>
</dbReference>
<keyword evidence="16" id="KW-0472">Membrane</keyword>
<accession>A0A5J5D8T9</accession>
<dbReference type="PROSITE" id="PS00240">
    <property type="entry name" value="RECEPTOR_TYR_KIN_III"/>
    <property type="match status" value="1"/>
</dbReference>
<dbReference type="InterPro" id="IPR020635">
    <property type="entry name" value="Tyr_kinase_cat_dom"/>
</dbReference>
<dbReference type="InterPro" id="IPR001824">
    <property type="entry name" value="Tyr_kinase_rcpt_3_CS"/>
</dbReference>
<dbReference type="PANTHER" id="PTHR24416:SF46">
    <property type="entry name" value="MAST_STEM CELL GROWTH FACTOR RECEPTOR KIT"/>
    <property type="match status" value="1"/>
</dbReference>
<evidence type="ECO:0000256" key="14">
    <source>
        <dbReference type="ARBA" id="ARBA00022843"/>
    </source>
</evidence>
<keyword evidence="14" id="KW-0832">Ubl conjugation</keyword>
<dbReference type="PROSITE" id="PS00109">
    <property type="entry name" value="PROTEIN_KINASE_TYR"/>
    <property type="match status" value="1"/>
</dbReference>
<evidence type="ECO:0000313" key="34">
    <source>
        <dbReference type="Proteomes" id="UP000327493"/>
    </source>
</evidence>
<dbReference type="GO" id="GO:0030335">
    <property type="term" value="P:positive regulation of cell migration"/>
    <property type="evidence" value="ECO:0007669"/>
    <property type="project" value="TreeGrafter"/>
</dbReference>
<feature type="binding site" evidence="26">
    <location>
        <position position="441"/>
    </location>
    <ligand>
        <name>Mg(2+)</name>
        <dbReference type="ChEBI" id="CHEBI:18420"/>
    </ligand>
</feature>
<feature type="region of interest" description="Disordered" evidence="30">
    <location>
        <begin position="777"/>
        <end position="803"/>
    </location>
</feature>
<dbReference type="InterPro" id="IPR001245">
    <property type="entry name" value="Ser-Thr/Tyr_kinase_cat_dom"/>
</dbReference>
<dbReference type="SUPFAM" id="SSF56112">
    <property type="entry name" value="Protein kinase-like (PK-like)"/>
    <property type="match status" value="1"/>
</dbReference>
<dbReference type="PROSITE" id="PS00107">
    <property type="entry name" value="PROTEIN_KINASE_ATP"/>
    <property type="match status" value="1"/>
</dbReference>
<evidence type="ECO:0000256" key="30">
    <source>
        <dbReference type="SAM" id="MobiDB-lite"/>
    </source>
</evidence>
<dbReference type="InterPro" id="IPR000719">
    <property type="entry name" value="Prot_kinase_dom"/>
</dbReference>
<evidence type="ECO:0000256" key="2">
    <source>
        <dbReference type="ARBA" id="ARBA00011902"/>
    </source>
</evidence>
<organism evidence="33 34">
    <name type="scientific">Etheostoma spectabile</name>
    <name type="common">orangethroat darter</name>
    <dbReference type="NCBI Taxonomy" id="54343"/>
    <lineage>
        <taxon>Eukaryota</taxon>
        <taxon>Metazoa</taxon>
        <taxon>Chordata</taxon>
        <taxon>Craniata</taxon>
        <taxon>Vertebrata</taxon>
        <taxon>Euteleostomi</taxon>
        <taxon>Actinopterygii</taxon>
        <taxon>Neopterygii</taxon>
        <taxon>Teleostei</taxon>
        <taxon>Neoteleostei</taxon>
        <taxon>Acanthomorphata</taxon>
        <taxon>Eupercaria</taxon>
        <taxon>Perciformes</taxon>
        <taxon>Percoidei</taxon>
        <taxon>Percidae</taxon>
        <taxon>Etheostomatinae</taxon>
        <taxon>Etheostoma</taxon>
    </lineage>
</organism>
<comment type="catalytic activity">
    <reaction evidence="23">
        <text>L-tyrosyl-[protein] + ATP = O-phospho-L-tyrosyl-[protein] + ADP + H(+)</text>
        <dbReference type="Rhea" id="RHEA:10596"/>
        <dbReference type="Rhea" id="RHEA-COMP:10136"/>
        <dbReference type="Rhea" id="RHEA-COMP:20101"/>
        <dbReference type="ChEBI" id="CHEBI:15378"/>
        <dbReference type="ChEBI" id="CHEBI:30616"/>
        <dbReference type="ChEBI" id="CHEBI:46858"/>
        <dbReference type="ChEBI" id="CHEBI:61978"/>
        <dbReference type="ChEBI" id="CHEBI:456216"/>
        <dbReference type="EC" id="2.7.10.1"/>
    </reaction>
</comment>
<name>A0A5J5D8T9_9PERO</name>
<dbReference type="GO" id="GO:0002244">
    <property type="term" value="P:hematopoietic progenitor cell differentiation"/>
    <property type="evidence" value="ECO:0007669"/>
    <property type="project" value="TreeGrafter"/>
</dbReference>
<evidence type="ECO:0000256" key="28">
    <source>
        <dbReference type="PROSITE-ProRule" id="PRU10141"/>
    </source>
</evidence>
<keyword evidence="13 26" id="KW-0460">Magnesium</keyword>
<evidence type="ECO:0000256" key="8">
    <source>
        <dbReference type="ARBA" id="ARBA00022729"/>
    </source>
</evidence>
<protein>
    <recommendedName>
        <fullName evidence="2">receptor protein-tyrosine kinase</fullName>
        <ecNumber evidence="2">2.7.10.1</ecNumber>
    </recommendedName>
    <alternativeName>
        <fullName evidence="22">Tyrosine-protein kinase Kit</fullName>
    </alternativeName>
</protein>
<dbReference type="InterPro" id="IPR011009">
    <property type="entry name" value="Kinase-like_dom_sf"/>
</dbReference>
<dbReference type="PRINTS" id="PR00109">
    <property type="entry name" value="TYRKINASE"/>
</dbReference>
<dbReference type="SUPFAM" id="SSF48726">
    <property type="entry name" value="Immunoglobulin"/>
    <property type="match status" value="2"/>
</dbReference>
<keyword evidence="17" id="KW-0829">Tyrosine-protein kinase</keyword>
<dbReference type="PROSITE" id="PS50835">
    <property type="entry name" value="IG_LIKE"/>
    <property type="match status" value="2"/>
</dbReference>
<feature type="binding site" evidence="25 28">
    <location>
        <position position="496"/>
    </location>
    <ligand>
        <name>ATP</name>
        <dbReference type="ChEBI" id="CHEBI:30616"/>
    </ligand>
</feature>
<dbReference type="Gene3D" id="3.30.200.20">
    <property type="entry name" value="Phosphorylase Kinase, domain 1"/>
    <property type="match status" value="1"/>
</dbReference>
<evidence type="ECO:0000256" key="26">
    <source>
        <dbReference type="PIRSR" id="PIRSR000615-3"/>
    </source>
</evidence>
<evidence type="ECO:0000256" key="4">
    <source>
        <dbReference type="ARBA" id="ARBA00022553"/>
    </source>
</evidence>
<evidence type="ECO:0000256" key="21">
    <source>
        <dbReference type="ARBA" id="ARBA00023319"/>
    </source>
</evidence>
<feature type="binding site" evidence="26">
    <location>
        <position position="642"/>
    </location>
    <ligand>
        <name>Mg(2+)</name>
        <dbReference type="ChEBI" id="CHEBI:18420"/>
    </ligand>
</feature>
<comment type="subcellular location">
    <subcellularLocation>
        <location evidence="1">Cell membrane</location>
        <topology evidence="1">Single-pass type I membrane protein</topology>
    </subcellularLocation>
    <subcellularLocation>
        <location evidence="29">Membrane</location>
        <topology evidence="29">Single-pass type I membrane protein</topology>
    </subcellularLocation>
</comment>